<proteinExistence type="predicted"/>
<comment type="caution">
    <text evidence="3">The sequence shown here is derived from an EMBL/GenBank/DDBJ whole genome shotgun (WGS) entry which is preliminary data.</text>
</comment>
<feature type="compositionally biased region" description="Gly residues" evidence="1">
    <location>
        <begin position="165"/>
        <end position="177"/>
    </location>
</feature>
<feature type="domain" description="Mso1 N-terminal" evidence="2">
    <location>
        <begin position="109"/>
        <end position="147"/>
    </location>
</feature>
<feature type="compositionally biased region" description="Gly residues" evidence="1">
    <location>
        <begin position="372"/>
        <end position="406"/>
    </location>
</feature>
<feature type="compositionally biased region" description="Gly residues" evidence="1">
    <location>
        <begin position="338"/>
        <end position="355"/>
    </location>
</feature>
<sequence length="415" mass="42597">MLFDERFLGANATHESRDAWAQDTWPRITLVWGYMILLHFARLLPIDPVVVHWLAVLLRRVSDSAAPVVGVGEGYLLGFATLHPLTSAVIMSSYLSSLLTSTTSRYNTLRRTLLSNEDDGDTEDDSHISRVLRAYYTEKARPYPPWLPPDPNDRRAITPQPYPAAGGGGQQQGGGGYFPSARNQPQYAAPQNAGGQRGSLSDLWDPPATSASPTPPMQPQSLRAGVRRGLQPSSRPSSTLAPPPVQARPLPSQRAGSQQNVAASSYQQAPLQQGMGGYAAPLQQGARGGGMGMEGSPPGSSSGGGGGGTAQDRLKARLWGGQRTGSSTSVGSASNAGGSAGLSGGYGGGGVGAVGQGNPYGTSANAPWSSNGGDGYGGYDTAGGGGRNPYDTGGGGGGQGGQGGGANNRRYGRTG</sequence>
<dbReference type="Pfam" id="PF14475">
    <property type="entry name" value="Mso1_Sec1_bdg"/>
    <property type="match status" value="1"/>
</dbReference>
<gene>
    <name evidence="3" type="ORF">B0A54_04284</name>
</gene>
<dbReference type="Proteomes" id="UP000310066">
    <property type="component" value="Unassembled WGS sequence"/>
</dbReference>
<organism evidence="3 4">
    <name type="scientific">Friedmanniomyces endolithicus</name>
    <dbReference type="NCBI Taxonomy" id="329885"/>
    <lineage>
        <taxon>Eukaryota</taxon>
        <taxon>Fungi</taxon>
        <taxon>Dikarya</taxon>
        <taxon>Ascomycota</taxon>
        <taxon>Pezizomycotina</taxon>
        <taxon>Dothideomycetes</taxon>
        <taxon>Dothideomycetidae</taxon>
        <taxon>Mycosphaerellales</taxon>
        <taxon>Teratosphaeriaceae</taxon>
        <taxon>Friedmanniomyces</taxon>
    </lineage>
</organism>
<evidence type="ECO:0000259" key="2">
    <source>
        <dbReference type="Pfam" id="PF14475"/>
    </source>
</evidence>
<dbReference type="AlphaFoldDB" id="A0A4U0V8K2"/>
<evidence type="ECO:0000313" key="3">
    <source>
        <dbReference type="EMBL" id="TKA45188.1"/>
    </source>
</evidence>
<feature type="compositionally biased region" description="Polar residues" evidence="1">
    <location>
        <begin position="254"/>
        <end position="271"/>
    </location>
</feature>
<reference evidence="3 4" key="1">
    <citation type="submission" date="2017-03" db="EMBL/GenBank/DDBJ databases">
        <title>Genomes of endolithic fungi from Antarctica.</title>
        <authorList>
            <person name="Coleine C."/>
            <person name="Masonjones S."/>
            <person name="Stajich J.E."/>
        </authorList>
    </citation>
    <scope>NUCLEOTIDE SEQUENCE [LARGE SCALE GENOMIC DNA]</scope>
    <source>
        <strain evidence="3 4">CCFEE 5311</strain>
    </source>
</reference>
<dbReference type="EMBL" id="NAJP01000012">
    <property type="protein sequence ID" value="TKA45188.1"/>
    <property type="molecule type" value="Genomic_DNA"/>
</dbReference>
<dbReference type="OrthoDB" id="2683368at2759"/>
<name>A0A4U0V8K2_9PEZI</name>
<accession>A0A4U0V8K2</accession>
<feature type="compositionally biased region" description="Polar residues" evidence="1">
    <location>
        <begin position="359"/>
        <end position="371"/>
    </location>
</feature>
<evidence type="ECO:0000256" key="1">
    <source>
        <dbReference type="SAM" id="MobiDB-lite"/>
    </source>
</evidence>
<feature type="compositionally biased region" description="Low complexity" evidence="1">
    <location>
        <begin position="325"/>
        <end position="337"/>
    </location>
</feature>
<dbReference type="InterPro" id="IPR028095">
    <property type="entry name" value="Mso1_N_dom"/>
</dbReference>
<protein>
    <recommendedName>
        <fullName evidence="2">Mso1 N-terminal domain-containing protein</fullName>
    </recommendedName>
</protein>
<evidence type="ECO:0000313" key="4">
    <source>
        <dbReference type="Proteomes" id="UP000310066"/>
    </source>
</evidence>
<feature type="region of interest" description="Disordered" evidence="1">
    <location>
        <begin position="142"/>
        <end position="415"/>
    </location>
</feature>
<feature type="compositionally biased region" description="Polar residues" evidence="1">
    <location>
        <begin position="231"/>
        <end position="240"/>
    </location>
</feature>